<dbReference type="Gene3D" id="1.10.10.10">
    <property type="entry name" value="Winged helix-like DNA-binding domain superfamily/Winged helix DNA-binding domain"/>
    <property type="match status" value="1"/>
</dbReference>
<dbReference type="SMART" id="SM00862">
    <property type="entry name" value="Trans_reg_C"/>
    <property type="match status" value="1"/>
</dbReference>
<feature type="DNA-binding region" description="OmpR/PhoB-type" evidence="5">
    <location>
        <begin position="130"/>
        <end position="228"/>
    </location>
</feature>
<evidence type="ECO:0000256" key="2">
    <source>
        <dbReference type="ARBA" id="ARBA00023012"/>
    </source>
</evidence>
<dbReference type="PANTHER" id="PTHR48111:SF40">
    <property type="entry name" value="PHOSPHATE REGULON TRANSCRIPTIONAL REGULATORY PROTEIN PHOB"/>
    <property type="match status" value="1"/>
</dbReference>
<dbReference type="Proteomes" id="UP000037755">
    <property type="component" value="Unassembled WGS sequence"/>
</dbReference>
<keyword evidence="1 4" id="KW-0597">Phosphoprotein</keyword>
<dbReference type="InterPro" id="IPR036388">
    <property type="entry name" value="WH-like_DNA-bd_sf"/>
</dbReference>
<dbReference type="GO" id="GO:0000976">
    <property type="term" value="F:transcription cis-regulatory region binding"/>
    <property type="evidence" value="ECO:0007669"/>
    <property type="project" value="TreeGrafter"/>
</dbReference>
<evidence type="ECO:0000259" key="7">
    <source>
        <dbReference type="PROSITE" id="PS51755"/>
    </source>
</evidence>
<dbReference type="EMBL" id="LIYD01000005">
    <property type="protein sequence ID" value="KOS07673.1"/>
    <property type="molecule type" value="Genomic_DNA"/>
</dbReference>
<evidence type="ECO:0000256" key="1">
    <source>
        <dbReference type="ARBA" id="ARBA00022553"/>
    </source>
</evidence>
<proteinExistence type="predicted"/>
<comment type="caution">
    <text evidence="8">The sequence shown here is derived from an EMBL/GenBank/DDBJ whole genome shotgun (WGS) entry which is preliminary data.</text>
</comment>
<feature type="modified residue" description="4-aspartylphosphate" evidence="4">
    <location>
        <position position="54"/>
    </location>
</feature>
<dbReference type="CDD" id="cd00383">
    <property type="entry name" value="trans_reg_C"/>
    <property type="match status" value="1"/>
</dbReference>
<gene>
    <name evidence="8" type="ORF">AM493_17700</name>
</gene>
<protein>
    <submittedName>
        <fullName evidence="8">Transcriptional regulator</fullName>
    </submittedName>
</protein>
<dbReference type="RefSeq" id="WP_054409387.1">
    <property type="nucleotide sequence ID" value="NZ_FOYA01000002.1"/>
</dbReference>
<dbReference type="InterPro" id="IPR001789">
    <property type="entry name" value="Sig_transdc_resp-reg_receiver"/>
</dbReference>
<dbReference type="GO" id="GO:0032993">
    <property type="term" value="C:protein-DNA complex"/>
    <property type="evidence" value="ECO:0007669"/>
    <property type="project" value="TreeGrafter"/>
</dbReference>
<dbReference type="Pfam" id="PF00072">
    <property type="entry name" value="Response_reg"/>
    <property type="match status" value="1"/>
</dbReference>
<sequence>MKPYRILLAEDEPFLGKVVKESLEKKGYEVVLAPDGQKALQLYAGGNFDLCIFDVMMPHKDGFTLAQQIRQGDSKTPVMFLTAKADIKDVTAGYASGGNDYLRKPFSLDELFLRVAELLRRSRSAPAETQDELMVGGYTFSQRRQELKGGDGVVQKLSHKECGLLLLLLQNKNEVLNRKDALLKLWGDDSFFNTRNMDVYITKLRKKLHNDASVEILNIRGYGYKLVC</sequence>
<dbReference type="AlphaFoldDB" id="A0A0M8MBH9"/>
<dbReference type="Gene3D" id="3.40.50.2300">
    <property type="match status" value="1"/>
</dbReference>
<evidence type="ECO:0000256" key="4">
    <source>
        <dbReference type="PROSITE-ProRule" id="PRU00169"/>
    </source>
</evidence>
<keyword evidence="2" id="KW-0902">Two-component regulatory system</keyword>
<keyword evidence="3 5" id="KW-0238">DNA-binding</keyword>
<dbReference type="SUPFAM" id="SSF52172">
    <property type="entry name" value="CheY-like"/>
    <property type="match status" value="1"/>
</dbReference>
<dbReference type="InterPro" id="IPR039420">
    <property type="entry name" value="WalR-like"/>
</dbReference>
<organism evidence="8 9">
    <name type="scientific">Flavobacterium akiainvivens</name>
    <dbReference type="NCBI Taxonomy" id="1202724"/>
    <lineage>
        <taxon>Bacteria</taxon>
        <taxon>Pseudomonadati</taxon>
        <taxon>Bacteroidota</taxon>
        <taxon>Flavobacteriia</taxon>
        <taxon>Flavobacteriales</taxon>
        <taxon>Flavobacteriaceae</taxon>
        <taxon>Flavobacterium</taxon>
    </lineage>
</organism>
<dbReference type="OrthoDB" id="9790442at2"/>
<dbReference type="STRING" id="1202724.AM493_17700"/>
<keyword evidence="9" id="KW-1185">Reference proteome</keyword>
<evidence type="ECO:0000313" key="9">
    <source>
        <dbReference type="Proteomes" id="UP000037755"/>
    </source>
</evidence>
<dbReference type="GO" id="GO:0000156">
    <property type="term" value="F:phosphorelay response regulator activity"/>
    <property type="evidence" value="ECO:0007669"/>
    <property type="project" value="TreeGrafter"/>
</dbReference>
<dbReference type="GO" id="GO:0006355">
    <property type="term" value="P:regulation of DNA-templated transcription"/>
    <property type="evidence" value="ECO:0007669"/>
    <property type="project" value="InterPro"/>
</dbReference>
<evidence type="ECO:0000259" key="6">
    <source>
        <dbReference type="PROSITE" id="PS50110"/>
    </source>
</evidence>
<accession>A0A0M8MBH9</accession>
<evidence type="ECO:0000256" key="3">
    <source>
        <dbReference type="ARBA" id="ARBA00023125"/>
    </source>
</evidence>
<dbReference type="PATRIC" id="fig|1202724.3.peg.3678"/>
<name>A0A0M8MBH9_9FLAO</name>
<dbReference type="InterPro" id="IPR016032">
    <property type="entry name" value="Sig_transdc_resp-reg_C-effctor"/>
</dbReference>
<dbReference type="PANTHER" id="PTHR48111">
    <property type="entry name" value="REGULATOR OF RPOS"/>
    <property type="match status" value="1"/>
</dbReference>
<dbReference type="SUPFAM" id="SSF46894">
    <property type="entry name" value="C-terminal effector domain of the bipartite response regulators"/>
    <property type="match status" value="1"/>
</dbReference>
<dbReference type="PROSITE" id="PS50110">
    <property type="entry name" value="RESPONSE_REGULATORY"/>
    <property type="match status" value="1"/>
</dbReference>
<feature type="domain" description="OmpR/PhoB-type" evidence="7">
    <location>
        <begin position="130"/>
        <end position="228"/>
    </location>
</feature>
<dbReference type="PROSITE" id="PS51755">
    <property type="entry name" value="OMPR_PHOB"/>
    <property type="match status" value="1"/>
</dbReference>
<dbReference type="InterPro" id="IPR001867">
    <property type="entry name" value="OmpR/PhoB-type_DNA-bd"/>
</dbReference>
<feature type="domain" description="Response regulatory" evidence="6">
    <location>
        <begin position="5"/>
        <end position="119"/>
    </location>
</feature>
<dbReference type="Pfam" id="PF00486">
    <property type="entry name" value="Trans_reg_C"/>
    <property type="match status" value="1"/>
</dbReference>
<dbReference type="SMART" id="SM00448">
    <property type="entry name" value="REC"/>
    <property type="match status" value="1"/>
</dbReference>
<dbReference type="InterPro" id="IPR011006">
    <property type="entry name" value="CheY-like_superfamily"/>
</dbReference>
<dbReference type="GO" id="GO:0005829">
    <property type="term" value="C:cytosol"/>
    <property type="evidence" value="ECO:0007669"/>
    <property type="project" value="TreeGrafter"/>
</dbReference>
<reference evidence="8 9" key="1">
    <citation type="submission" date="2015-08" db="EMBL/GenBank/DDBJ databases">
        <title>Whole genome sequence of Flavobacterium akiainvivens IK-1T, from decaying Wikstroemia oahuensis, an endemic Hawaiian shrub.</title>
        <authorList>
            <person name="Wan X."/>
            <person name="Hou S."/>
            <person name="Saito J."/>
            <person name="Donachie S."/>
        </authorList>
    </citation>
    <scope>NUCLEOTIDE SEQUENCE [LARGE SCALE GENOMIC DNA]</scope>
    <source>
        <strain evidence="8 9">IK-1</strain>
    </source>
</reference>
<evidence type="ECO:0000313" key="8">
    <source>
        <dbReference type="EMBL" id="KOS07673.1"/>
    </source>
</evidence>
<evidence type="ECO:0000256" key="5">
    <source>
        <dbReference type="PROSITE-ProRule" id="PRU01091"/>
    </source>
</evidence>